<organism evidence="1">
    <name type="scientific">marine sediment metagenome</name>
    <dbReference type="NCBI Taxonomy" id="412755"/>
    <lineage>
        <taxon>unclassified sequences</taxon>
        <taxon>metagenomes</taxon>
        <taxon>ecological metagenomes</taxon>
    </lineage>
</organism>
<name>A0A0F9SPW3_9ZZZZ</name>
<proteinExistence type="predicted"/>
<accession>A0A0F9SPW3</accession>
<evidence type="ECO:0000313" key="1">
    <source>
        <dbReference type="EMBL" id="KKN64477.1"/>
    </source>
</evidence>
<comment type="caution">
    <text evidence="1">The sequence shown here is derived from an EMBL/GenBank/DDBJ whole genome shotgun (WGS) entry which is preliminary data.</text>
</comment>
<reference evidence="1" key="1">
    <citation type="journal article" date="2015" name="Nature">
        <title>Complex archaea that bridge the gap between prokaryotes and eukaryotes.</title>
        <authorList>
            <person name="Spang A."/>
            <person name="Saw J.H."/>
            <person name="Jorgensen S.L."/>
            <person name="Zaremba-Niedzwiedzka K."/>
            <person name="Martijn J."/>
            <person name="Lind A.E."/>
            <person name="van Eijk R."/>
            <person name="Schleper C."/>
            <person name="Guy L."/>
            <person name="Ettema T.J."/>
        </authorList>
    </citation>
    <scope>NUCLEOTIDE SEQUENCE</scope>
</reference>
<protein>
    <submittedName>
        <fullName evidence="1">Uncharacterized protein</fullName>
    </submittedName>
</protein>
<dbReference type="AlphaFoldDB" id="A0A0F9SPW3"/>
<sequence length="971" mass="105663">MPAYSIDVGPDVANPSHHIALVAEDGSKMGFILCNSIGERTATSIARANLQTTPVKTSTGDSQYSDAELPFVVSAQQSYTGGLGQERFEDNRTKYHTGCRVQNVNGKMVLGPREHFTTGYQPMVISQPAPGRYQSYAGRIGRMKWTQGDDPNAISTLFTTEDAVSPDSFFLFGKAIGSNTGPDEDIDAAHIIHWEIRDDDAGGSEPGTLVDSGASKFTIYPDEIMRWMDVLEDGLPNLAATTNYWLTLYPNSNASADNHIELGFWQDPDAGTSVISSDLGTNWGAYPDSDHQLMFRIVQEDLDYTGWYFFYREQLYWISRPTTGAPTLLMNGWRGVCDANDAQLGKLLDATQTGWAGDAVVGCVVWVFAGPGSDEETPFRRVTASVSGELTCDGNWLVPHTIDTEYVVLGADVFFPIATSIPHPPTGRPAIGVGGSPPQDDQVIAYIPQGHSAGPIWMFRQYNNAGTFTTQDKSINDATGAAGNYRCKLMINVQDDTKGPILVKLEDNNASGSTGLVSETRKPGTWTEQLGWGGDEWMGDSEPSSLVSGIEYVDPRTDARVAWATSRGELFARESGEIPGLWASILLPELKAFASERTGKAVAVWNASLFLTLAGGLLEKLSGNQLIDVGPTKDKGLPLWRRGEIEALASYPGQLFVATSPPPSTGTFSTITRLTGLDSHDPIYESGPWRRITDMIVQRMPAELSFVGVNSRLWFQEGTDLMWVDLPNQGANPLTDSNYQYAAEGYVESSRIYANLDDRLKVYSSLKVVSDGLQPAVADPGGPDGTVWIDPEYEVDADNGAGSLTAVYGGRINISPSHEVYLTNYDNDAVVPVRGRYLRTRLKLNSILDTVTPVVRATLIESLLGLPNKYSFRGTVLFEDKQLDLNNNPYTDETAWEQAGKLQEYAERGEVFTLECISPTLDGAKVIVSPAEVGPLAESTDSVTTEEGVVIERLLGTLPIIQVILPDLGLI</sequence>
<dbReference type="EMBL" id="LAZR01000553">
    <property type="protein sequence ID" value="KKN64477.1"/>
    <property type="molecule type" value="Genomic_DNA"/>
</dbReference>
<gene>
    <name evidence="1" type="ORF">LCGC14_0490900</name>
</gene>